<dbReference type="PANTHER" id="PTHR34374:SF1">
    <property type="entry name" value="LARGE RIBOSOMAL RNA SUBUNIT ACCUMULATION PROTEIN YCED HOMOLOG 1, CHLOROPLASTIC"/>
    <property type="match status" value="1"/>
</dbReference>
<dbReference type="PANTHER" id="PTHR34374">
    <property type="entry name" value="LARGE RIBOSOMAL RNA SUBUNIT ACCUMULATION PROTEIN YCED HOMOLOG 1, CHLOROPLASTIC"/>
    <property type="match status" value="1"/>
</dbReference>
<evidence type="ECO:0000313" key="3">
    <source>
        <dbReference type="Proteomes" id="UP000662200"/>
    </source>
</evidence>
<keyword evidence="3" id="KW-1185">Reference proteome</keyword>
<reference evidence="2" key="2">
    <citation type="submission" date="2020-09" db="EMBL/GenBank/DDBJ databases">
        <authorList>
            <person name="Sun Q."/>
            <person name="Ohkuma M."/>
        </authorList>
    </citation>
    <scope>NUCLEOTIDE SEQUENCE</scope>
    <source>
        <strain evidence="2">JCM 3091</strain>
    </source>
</reference>
<accession>A0A8J3BU27</accession>
<proteinExistence type="predicted"/>
<gene>
    <name evidence="2" type="ORF">GCM10010124_21200</name>
</gene>
<sequence>MPKHSEPQLDPRAPLVLDTKDLPRRPGAMRTLTRVAPSPADLGVEMIGVPEGAELSLDLRLESVSEGVLVSGRVSGPLAGECGRCLRELRDELVVTVQELFAYEDSATDETTDEDEIGRVRNDLIDLEPALRDAVVLTLPTNPVCRADCRGLCPDCGALWDDLPADHSHQQVDPRWAELRTMTMTEE</sequence>
<organism evidence="2 3">
    <name type="scientific">Pilimelia terevasa</name>
    <dbReference type="NCBI Taxonomy" id="53372"/>
    <lineage>
        <taxon>Bacteria</taxon>
        <taxon>Bacillati</taxon>
        <taxon>Actinomycetota</taxon>
        <taxon>Actinomycetes</taxon>
        <taxon>Micromonosporales</taxon>
        <taxon>Micromonosporaceae</taxon>
        <taxon>Pilimelia</taxon>
    </lineage>
</organism>
<comment type="caution">
    <text evidence="2">The sequence shown here is derived from an EMBL/GenBank/DDBJ whole genome shotgun (WGS) entry which is preliminary data.</text>
</comment>
<evidence type="ECO:0000256" key="1">
    <source>
        <dbReference type="SAM" id="MobiDB-lite"/>
    </source>
</evidence>
<evidence type="ECO:0000313" key="2">
    <source>
        <dbReference type="EMBL" id="GGK28306.1"/>
    </source>
</evidence>
<dbReference type="Pfam" id="PF02620">
    <property type="entry name" value="YceD"/>
    <property type="match status" value="1"/>
</dbReference>
<dbReference type="InterPro" id="IPR003772">
    <property type="entry name" value="YceD"/>
</dbReference>
<feature type="region of interest" description="Disordered" evidence="1">
    <location>
        <begin position="1"/>
        <end position="24"/>
    </location>
</feature>
<dbReference type="RefSeq" id="WP_189114084.1">
    <property type="nucleotide sequence ID" value="NZ_BMQC01000006.1"/>
</dbReference>
<dbReference type="AlphaFoldDB" id="A0A8J3BU27"/>
<dbReference type="Proteomes" id="UP000662200">
    <property type="component" value="Unassembled WGS sequence"/>
</dbReference>
<name>A0A8J3BU27_9ACTN</name>
<dbReference type="EMBL" id="BMQC01000006">
    <property type="protein sequence ID" value="GGK28306.1"/>
    <property type="molecule type" value="Genomic_DNA"/>
</dbReference>
<protein>
    <submittedName>
        <fullName evidence="2">Metal-binding protein</fullName>
    </submittedName>
</protein>
<reference evidence="2" key="1">
    <citation type="journal article" date="2014" name="Int. J. Syst. Evol. Microbiol.">
        <title>Complete genome sequence of Corynebacterium casei LMG S-19264T (=DSM 44701T), isolated from a smear-ripened cheese.</title>
        <authorList>
            <consortium name="US DOE Joint Genome Institute (JGI-PGF)"/>
            <person name="Walter F."/>
            <person name="Albersmeier A."/>
            <person name="Kalinowski J."/>
            <person name="Ruckert C."/>
        </authorList>
    </citation>
    <scope>NUCLEOTIDE SEQUENCE</scope>
    <source>
        <strain evidence="2">JCM 3091</strain>
    </source>
</reference>